<dbReference type="STRING" id="1121439.dsat_0917"/>
<dbReference type="OrthoDB" id="3178054at2"/>
<dbReference type="InterPro" id="IPR012179">
    <property type="entry name" value="NiFe-hyd_3_EchD"/>
</dbReference>
<sequence>MQGNIITVTPENVVGEVVNLVNSGWRMVTMSCVEISEEKFELLYHFDKDLALTHLRLTIDRGQAVPSVTPVLFMAVLVENEIKDHYGVCFDGLPLDFDGKLYLEDDIKATPFCKYGTVRKQ</sequence>
<keyword evidence="2" id="KW-0830">Ubiquinone</keyword>
<gene>
    <name evidence="2" type="ORF">dsat_0917</name>
</gene>
<dbReference type="PATRIC" id="fig|1121439.3.peg.2286"/>
<dbReference type="Proteomes" id="UP000014975">
    <property type="component" value="Unassembled WGS sequence"/>
</dbReference>
<evidence type="ECO:0000259" key="1">
    <source>
        <dbReference type="Pfam" id="PF00329"/>
    </source>
</evidence>
<feature type="domain" description="NADH:ubiquinone oxidoreductase 30kDa subunit" evidence="1">
    <location>
        <begin position="7"/>
        <end position="114"/>
    </location>
</feature>
<dbReference type="SUPFAM" id="SSF143243">
    <property type="entry name" value="Nqo5-like"/>
    <property type="match status" value="1"/>
</dbReference>
<dbReference type="PIRSF" id="PIRSF036585">
    <property type="entry name" value="EchD"/>
    <property type="match status" value="1"/>
</dbReference>
<evidence type="ECO:0000313" key="2">
    <source>
        <dbReference type="EMBL" id="EPR31593.1"/>
    </source>
</evidence>
<keyword evidence="3" id="KW-1185">Reference proteome</keyword>
<dbReference type="AlphaFoldDB" id="S7UH55"/>
<protein>
    <submittedName>
        <fullName evidence="2">NADH dehydrogenase (Ubiquinone) 30 kDa subunit</fullName>
    </submittedName>
</protein>
<dbReference type="eggNOG" id="COG0852">
    <property type="taxonomic scope" value="Bacteria"/>
</dbReference>
<proteinExistence type="predicted"/>
<evidence type="ECO:0000313" key="3">
    <source>
        <dbReference type="Proteomes" id="UP000014975"/>
    </source>
</evidence>
<dbReference type="InterPro" id="IPR001268">
    <property type="entry name" value="NADH_UbQ_OxRdtase_30kDa_su"/>
</dbReference>
<dbReference type="Gene3D" id="3.30.460.80">
    <property type="entry name" value="NADH:ubiquinone oxidoreductase, 30kDa subunit"/>
    <property type="match status" value="1"/>
</dbReference>
<name>S7UH55_9BACT</name>
<dbReference type="InterPro" id="IPR037232">
    <property type="entry name" value="NADH_quin_OxRdtase_su_C/D-like"/>
</dbReference>
<comment type="caution">
    <text evidence="2">The sequence shown here is derived from an EMBL/GenBank/DDBJ whole genome shotgun (WGS) entry which is preliminary data.</text>
</comment>
<dbReference type="EMBL" id="ATHI01000028">
    <property type="protein sequence ID" value="EPR31593.1"/>
    <property type="molecule type" value="Genomic_DNA"/>
</dbReference>
<dbReference type="GO" id="GO:0008137">
    <property type="term" value="F:NADH dehydrogenase (ubiquinone) activity"/>
    <property type="evidence" value="ECO:0007669"/>
    <property type="project" value="InterPro"/>
</dbReference>
<accession>S7UH55</accession>
<dbReference type="Pfam" id="PF00329">
    <property type="entry name" value="Complex1_30kDa"/>
    <property type="match status" value="1"/>
</dbReference>
<dbReference type="RefSeq" id="WP_020887614.1">
    <property type="nucleotide sequence ID" value="NZ_ATHI01000028.1"/>
</dbReference>
<reference evidence="2 3" key="1">
    <citation type="journal article" date="2013" name="Genome Announc.">
        <title>Draft genome sequences for three mercury-methylating, sulfate-reducing bacteria.</title>
        <authorList>
            <person name="Brown S.D."/>
            <person name="Hurt R.A.Jr."/>
            <person name="Gilmour C.C."/>
            <person name="Elias D.A."/>
        </authorList>
    </citation>
    <scope>NUCLEOTIDE SEQUENCE [LARGE SCALE GENOMIC DNA]</scope>
    <source>
        <strain evidence="2 3">DSM 16529</strain>
    </source>
</reference>
<organism evidence="2 3">
    <name type="scientific">Alkalidesulfovibrio alkalitolerans DSM 16529</name>
    <dbReference type="NCBI Taxonomy" id="1121439"/>
    <lineage>
        <taxon>Bacteria</taxon>
        <taxon>Pseudomonadati</taxon>
        <taxon>Thermodesulfobacteriota</taxon>
        <taxon>Desulfovibrionia</taxon>
        <taxon>Desulfovibrionales</taxon>
        <taxon>Desulfovibrionaceae</taxon>
        <taxon>Alkalidesulfovibrio</taxon>
    </lineage>
</organism>